<dbReference type="AlphaFoldDB" id="A0A843ABR7"/>
<dbReference type="SMART" id="SM00347">
    <property type="entry name" value="HTH_MARR"/>
    <property type="match status" value="1"/>
</dbReference>
<evidence type="ECO:0000259" key="4">
    <source>
        <dbReference type="PROSITE" id="PS50995"/>
    </source>
</evidence>
<proteinExistence type="predicted"/>
<gene>
    <name evidence="5" type="ORF">ISP01_01785</name>
</gene>
<name>A0A843ABR7_METAZ</name>
<keyword evidence="1" id="KW-0805">Transcription regulation</keyword>
<dbReference type="InterPro" id="IPR000835">
    <property type="entry name" value="HTH_MarR-typ"/>
</dbReference>
<feature type="domain" description="HTH marR-type" evidence="4">
    <location>
        <begin position="11"/>
        <end position="143"/>
    </location>
</feature>
<organism evidence="5 6">
    <name type="scientific">Methanobrevibacter arboriphilus</name>
    <dbReference type="NCBI Taxonomy" id="39441"/>
    <lineage>
        <taxon>Archaea</taxon>
        <taxon>Methanobacteriati</taxon>
        <taxon>Methanobacteriota</taxon>
        <taxon>Methanomada group</taxon>
        <taxon>Methanobacteria</taxon>
        <taxon>Methanobacteriales</taxon>
        <taxon>Methanobacteriaceae</taxon>
        <taxon>Methanobrevibacter</taxon>
    </lineage>
</organism>
<dbReference type="GO" id="GO:0003700">
    <property type="term" value="F:DNA-binding transcription factor activity"/>
    <property type="evidence" value="ECO:0007669"/>
    <property type="project" value="InterPro"/>
</dbReference>
<keyword evidence="2" id="KW-0238">DNA-binding</keyword>
<evidence type="ECO:0000313" key="5">
    <source>
        <dbReference type="EMBL" id="MBF4468114.1"/>
    </source>
</evidence>
<dbReference type="SUPFAM" id="SSF46785">
    <property type="entry name" value="Winged helix' DNA-binding domain"/>
    <property type="match status" value="1"/>
</dbReference>
<evidence type="ECO:0000256" key="3">
    <source>
        <dbReference type="ARBA" id="ARBA00023163"/>
    </source>
</evidence>
<evidence type="ECO:0000256" key="2">
    <source>
        <dbReference type="ARBA" id="ARBA00023125"/>
    </source>
</evidence>
<dbReference type="GO" id="GO:0003677">
    <property type="term" value="F:DNA binding"/>
    <property type="evidence" value="ECO:0007669"/>
    <property type="project" value="UniProtKB-KW"/>
</dbReference>
<dbReference type="PRINTS" id="PR00598">
    <property type="entry name" value="HTHMARR"/>
</dbReference>
<dbReference type="RefSeq" id="WP_052332195.1">
    <property type="nucleotide sequence ID" value="NZ_JADIIN010000016.1"/>
</dbReference>
<keyword evidence="3" id="KW-0804">Transcription</keyword>
<sequence length="144" mass="17038">MCLNNDYVDVNNSYGYVLATILHKFGEKFDEALKDYSIVTNHYRVLVSIFNNEKINQKKLGEILKIDRTTMVYLIDHLEDEGYIIRQKNQEDRRSFQLVLTNKGKSIINPICRIRDEIHDQCLKELTENEKRILREICKKIGDD</sequence>
<dbReference type="PANTHER" id="PTHR42756">
    <property type="entry name" value="TRANSCRIPTIONAL REGULATOR, MARR"/>
    <property type="match status" value="1"/>
</dbReference>
<dbReference type="Gene3D" id="1.10.10.10">
    <property type="entry name" value="Winged helix-like DNA-binding domain superfamily/Winged helix DNA-binding domain"/>
    <property type="match status" value="1"/>
</dbReference>
<protein>
    <submittedName>
        <fullName evidence="5">MarR family transcriptional regulator</fullName>
    </submittedName>
</protein>
<dbReference type="InterPro" id="IPR036388">
    <property type="entry name" value="WH-like_DNA-bd_sf"/>
</dbReference>
<dbReference type="PROSITE" id="PS01117">
    <property type="entry name" value="HTH_MARR_1"/>
    <property type="match status" value="1"/>
</dbReference>
<dbReference type="InterPro" id="IPR023187">
    <property type="entry name" value="Tscrpt_reg_MarR-type_CS"/>
</dbReference>
<reference evidence="5" key="1">
    <citation type="submission" date="2020-10" db="EMBL/GenBank/DDBJ databases">
        <title>Dehalococcoides mccartyi of a TCE/Cr reducing biochatode.</title>
        <authorList>
            <person name="Matturro B."/>
        </authorList>
    </citation>
    <scope>NUCLEOTIDE SEQUENCE</scope>
    <source>
        <strain evidence="5">Bin4</strain>
    </source>
</reference>
<accession>A0A843ABR7</accession>
<evidence type="ECO:0000256" key="1">
    <source>
        <dbReference type="ARBA" id="ARBA00023015"/>
    </source>
</evidence>
<dbReference type="EMBL" id="JADIIN010000016">
    <property type="protein sequence ID" value="MBF4468114.1"/>
    <property type="molecule type" value="Genomic_DNA"/>
</dbReference>
<dbReference type="Pfam" id="PF01047">
    <property type="entry name" value="MarR"/>
    <property type="match status" value="1"/>
</dbReference>
<dbReference type="Proteomes" id="UP000658733">
    <property type="component" value="Unassembled WGS sequence"/>
</dbReference>
<dbReference type="PANTHER" id="PTHR42756:SF1">
    <property type="entry name" value="TRANSCRIPTIONAL REPRESSOR OF EMRAB OPERON"/>
    <property type="match status" value="1"/>
</dbReference>
<evidence type="ECO:0000313" key="6">
    <source>
        <dbReference type="Proteomes" id="UP000658733"/>
    </source>
</evidence>
<dbReference type="InterPro" id="IPR036390">
    <property type="entry name" value="WH_DNA-bd_sf"/>
</dbReference>
<comment type="caution">
    <text evidence="5">The sequence shown here is derived from an EMBL/GenBank/DDBJ whole genome shotgun (WGS) entry which is preliminary data.</text>
</comment>
<dbReference type="PROSITE" id="PS50995">
    <property type="entry name" value="HTH_MARR_2"/>
    <property type="match status" value="1"/>
</dbReference>